<gene>
    <name evidence="2" type="ORF">KC01_LOCUS25656</name>
</gene>
<dbReference type="AlphaFoldDB" id="A0AAV2L9Q5"/>
<feature type="region of interest" description="Disordered" evidence="1">
    <location>
        <begin position="85"/>
        <end position="107"/>
    </location>
</feature>
<evidence type="ECO:0000256" key="1">
    <source>
        <dbReference type="SAM" id="MobiDB-lite"/>
    </source>
</evidence>
<evidence type="ECO:0000313" key="3">
    <source>
        <dbReference type="Proteomes" id="UP001497482"/>
    </source>
</evidence>
<dbReference type="Proteomes" id="UP001497482">
    <property type="component" value="Chromosome 21"/>
</dbReference>
<dbReference type="EMBL" id="OZ035843">
    <property type="protein sequence ID" value="CAL1597094.1"/>
    <property type="molecule type" value="Genomic_DNA"/>
</dbReference>
<accession>A0AAV2L9Q5</accession>
<protein>
    <submittedName>
        <fullName evidence="2">Uncharacterized protein</fullName>
    </submittedName>
</protein>
<sequence length="107" mass="11130">MSSLFSSCPGTWLSFPSLPFSDATATVNDFCLFTIPSLPALISFSPTRDRLAEPGHSFRGEGSFEGGLASLEALDIPEHAVSKAPLSAGRVSPKGTPACSLSDISVL</sequence>
<name>A0AAV2L9Q5_KNICA</name>
<evidence type="ECO:0000313" key="2">
    <source>
        <dbReference type="EMBL" id="CAL1597094.1"/>
    </source>
</evidence>
<reference evidence="2 3" key="1">
    <citation type="submission" date="2024-04" db="EMBL/GenBank/DDBJ databases">
        <authorList>
            <person name="Waldvogel A.-M."/>
            <person name="Schoenle A."/>
        </authorList>
    </citation>
    <scope>NUCLEOTIDE SEQUENCE [LARGE SCALE GENOMIC DNA]</scope>
</reference>
<organism evidence="2 3">
    <name type="scientific">Knipowitschia caucasica</name>
    <name type="common">Caucasian dwarf goby</name>
    <name type="synonym">Pomatoschistus caucasicus</name>
    <dbReference type="NCBI Taxonomy" id="637954"/>
    <lineage>
        <taxon>Eukaryota</taxon>
        <taxon>Metazoa</taxon>
        <taxon>Chordata</taxon>
        <taxon>Craniata</taxon>
        <taxon>Vertebrata</taxon>
        <taxon>Euteleostomi</taxon>
        <taxon>Actinopterygii</taxon>
        <taxon>Neopterygii</taxon>
        <taxon>Teleostei</taxon>
        <taxon>Neoteleostei</taxon>
        <taxon>Acanthomorphata</taxon>
        <taxon>Gobiaria</taxon>
        <taxon>Gobiiformes</taxon>
        <taxon>Gobioidei</taxon>
        <taxon>Gobiidae</taxon>
        <taxon>Gobiinae</taxon>
        <taxon>Knipowitschia</taxon>
    </lineage>
</organism>
<keyword evidence="3" id="KW-1185">Reference proteome</keyword>
<proteinExistence type="predicted"/>